<evidence type="ECO:0000313" key="4">
    <source>
        <dbReference type="Proteomes" id="UP000039865"/>
    </source>
</evidence>
<protein>
    <submittedName>
        <fullName evidence="3">Sorting nexin-4</fullName>
    </submittedName>
</protein>
<keyword evidence="4" id="KW-1185">Reference proteome</keyword>
<dbReference type="AlphaFoldDB" id="A0A077ZMB9"/>
<dbReference type="GO" id="GO:0005768">
    <property type="term" value="C:endosome"/>
    <property type="evidence" value="ECO:0007669"/>
    <property type="project" value="TreeGrafter"/>
</dbReference>
<dbReference type="PANTHER" id="PTHR10555">
    <property type="entry name" value="SORTING NEXIN"/>
    <property type="match status" value="1"/>
</dbReference>
<dbReference type="InterPro" id="IPR036871">
    <property type="entry name" value="PX_dom_sf"/>
</dbReference>
<dbReference type="SUPFAM" id="SSF64268">
    <property type="entry name" value="PX domain"/>
    <property type="match status" value="1"/>
</dbReference>
<organism evidence="3 4">
    <name type="scientific">Stylonychia lemnae</name>
    <name type="common">Ciliate</name>
    <dbReference type="NCBI Taxonomy" id="5949"/>
    <lineage>
        <taxon>Eukaryota</taxon>
        <taxon>Sar</taxon>
        <taxon>Alveolata</taxon>
        <taxon>Ciliophora</taxon>
        <taxon>Intramacronucleata</taxon>
        <taxon>Spirotrichea</taxon>
        <taxon>Stichotrichia</taxon>
        <taxon>Sporadotrichida</taxon>
        <taxon>Oxytrichidae</taxon>
        <taxon>Stylonychinae</taxon>
        <taxon>Stylonychia</taxon>
    </lineage>
</organism>
<gene>
    <name evidence="3" type="primary">Contig8009.g8539</name>
    <name evidence="3" type="ORF">STYLEM_66</name>
</gene>
<feature type="compositionally biased region" description="Basic and acidic residues" evidence="1">
    <location>
        <begin position="1"/>
        <end position="15"/>
    </location>
</feature>
<dbReference type="OrthoDB" id="205639at2759"/>
<dbReference type="PANTHER" id="PTHR10555:SF170">
    <property type="entry name" value="FI18122P1"/>
    <property type="match status" value="1"/>
</dbReference>
<dbReference type="GO" id="GO:0035091">
    <property type="term" value="F:phosphatidylinositol binding"/>
    <property type="evidence" value="ECO:0007669"/>
    <property type="project" value="InterPro"/>
</dbReference>
<accession>A0A077ZMB9</accession>
<dbReference type="InterPro" id="IPR001683">
    <property type="entry name" value="PX_dom"/>
</dbReference>
<dbReference type="Pfam" id="PF00787">
    <property type="entry name" value="PX"/>
    <property type="match status" value="1"/>
</dbReference>
<dbReference type="InParanoid" id="A0A077ZMB9"/>
<feature type="region of interest" description="Disordered" evidence="1">
    <location>
        <begin position="1"/>
        <end position="28"/>
    </location>
</feature>
<dbReference type="PROSITE" id="PS50195">
    <property type="entry name" value="PX"/>
    <property type="match status" value="1"/>
</dbReference>
<dbReference type="SMART" id="SM00312">
    <property type="entry name" value="PX"/>
    <property type="match status" value="1"/>
</dbReference>
<reference evidence="3 4" key="1">
    <citation type="submission" date="2014-06" db="EMBL/GenBank/DDBJ databases">
        <authorList>
            <person name="Swart Estienne"/>
        </authorList>
    </citation>
    <scope>NUCLEOTIDE SEQUENCE [LARGE SCALE GENOMIC DNA]</scope>
    <source>
        <strain evidence="3 4">130c</strain>
    </source>
</reference>
<name>A0A077ZMB9_STYLE</name>
<dbReference type="Gene3D" id="3.30.1520.10">
    <property type="entry name" value="Phox-like domain"/>
    <property type="match status" value="1"/>
</dbReference>
<evidence type="ECO:0000256" key="1">
    <source>
        <dbReference type="SAM" id="MobiDB-lite"/>
    </source>
</evidence>
<sequence length="456" mass="54296">MSDNSNKQELRKDQALEEEEEYDKDWNRKTDLEKIHKAEWKKQDKQSAYPQNNYPQQLDLFDDNSIFHRYMPGFRLYHIKTMSSKGSVTPSLDPFTNEQSYNQHSLFEVERRFKDFKSFYLQLHENYPYCLIPPIPAKSYKDKISSDDSEFVENRRKQLLQFLLRIASHEVLGKCEELREFLHNKQFYHAGKQANIVNQVQSLFSKLPRIKNYILSKAQNRRGQSSMIPQYRNQLVLDVRLESEYQLQVVAASKVMLGYFTNLKLGLEREIDTLDKEVTATNNLIVHHRRFLEFRPMNNPLFSDRDFINEGNDNLELALEVQFERQRQIMLTFKNKLLEQVAFYQRYLRSVQYSIECRGNFIESYNKSKQSLSVDSQLQQYQQLKDITRSQIEEYKGLCKDIQDNVICGLIAVSEQVTRDDSKILLEINDQVKDRILMQPQRLDQDEEEELKENQD</sequence>
<evidence type="ECO:0000313" key="3">
    <source>
        <dbReference type="EMBL" id="CDW71127.1"/>
    </source>
</evidence>
<proteinExistence type="predicted"/>
<feature type="domain" description="PX" evidence="2">
    <location>
        <begin position="55"/>
        <end position="189"/>
    </location>
</feature>
<evidence type="ECO:0000259" key="2">
    <source>
        <dbReference type="PROSITE" id="PS50195"/>
    </source>
</evidence>
<dbReference type="Proteomes" id="UP000039865">
    <property type="component" value="Unassembled WGS sequence"/>
</dbReference>
<dbReference type="EMBL" id="CCKQ01000064">
    <property type="protein sequence ID" value="CDW71127.1"/>
    <property type="molecule type" value="Genomic_DNA"/>
</dbReference>